<dbReference type="Proteomes" id="UP000031518">
    <property type="component" value="Unassembled WGS sequence"/>
</dbReference>
<dbReference type="SUPFAM" id="SSF88713">
    <property type="entry name" value="Glycoside hydrolase/deacetylase"/>
    <property type="match status" value="1"/>
</dbReference>
<gene>
    <name evidence="5" type="ORF">PYK22_01180</name>
</gene>
<keyword evidence="2" id="KW-0732">Signal</keyword>
<dbReference type="PANTHER" id="PTHR34216">
    <property type="match status" value="1"/>
</dbReference>
<reference evidence="5 6" key="1">
    <citation type="submission" date="2013-12" db="EMBL/GenBank/DDBJ databases">
        <authorList>
            <person name="Stott M."/>
        </authorList>
    </citation>
    <scope>NUCLEOTIDE SEQUENCE [LARGE SCALE GENOMIC DNA]</scope>
    <source>
        <strain evidence="5 6">K22</strain>
    </source>
</reference>
<protein>
    <submittedName>
        <fullName evidence="5">Predicted xylanase/chitin deacetylase</fullName>
    </submittedName>
</protein>
<dbReference type="CDD" id="cd10971">
    <property type="entry name" value="CE4_DAC_u2_5s"/>
    <property type="match status" value="1"/>
</dbReference>
<keyword evidence="5" id="KW-0119">Carbohydrate metabolism</keyword>
<dbReference type="PANTHER" id="PTHR34216:SF3">
    <property type="entry name" value="POLY-BETA-1,6-N-ACETYL-D-GLUCOSAMINE N-DEACETYLASE"/>
    <property type="match status" value="1"/>
</dbReference>
<dbReference type="STRING" id="454194.PYK22_01180"/>
<dbReference type="EMBL" id="CBXV010000004">
    <property type="protein sequence ID" value="CDM65182.1"/>
    <property type="molecule type" value="Genomic_DNA"/>
</dbReference>
<dbReference type="PROSITE" id="PS51677">
    <property type="entry name" value="NODB"/>
    <property type="match status" value="1"/>
</dbReference>
<evidence type="ECO:0000256" key="3">
    <source>
        <dbReference type="SAM" id="MobiDB-lite"/>
    </source>
</evidence>
<sequence>MAMGTVTIVMYHYVRDLRRSRYPRLKALDLDLFREQLAYIKRHYVIITMEELIFAVEQRRGAWRLPPNAALLTFDDGYLDHFINVFPLLDEMRVQGSFFPPARAIRERKVLDVNKIHFVLAACEDPSEIADTVWRAGAAHGLDLAVANERAPKSRHDRPEVAFIKRALQSELPREVRAPLLDKLFARYVTEDEAAFAAELYMNVDHLRCLMRHGMFIGCHSDDHVRLGQLDAEEQARQIDGALEFLVEIGVDLDGWVMCYPYGDVNETLLEILRARRCRIGLTTRVGLAGAENDPLLLPRLDTNDLPKRADAPPNQWATHAGLNGYASQGGR</sequence>
<dbReference type="OrthoDB" id="9778320at2"/>
<evidence type="ECO:0000313" key="6">
    <source>
        <dbReference type="Proteomes" id="UP000031518"/>
    </source>
</evidence>
<accession>A0A0B6WWR4</accession>
<evidence type="ECO:0000313" key="5">
    <source>
        <dbReference type="EMBL" id="CDM65182.1"/>
    </source>
</evidence>
<dbReference type="GO" id="GO:0005576">
    <property type="term" value="C:extracellular region"/>
    <property type="evidence" value="ECO:0007669"/>
    <property type="project" value="UniProtKB-SubCell"/>
</dbReference>
<keyword evidence="6" id="KW-1185">Reference proteome</keyword>
<dbReference type="InterPro" id="IPR011330">
    <property type="entry name" value="Glyco_hydro/deAcase_b/a-brl"/>
</dbReference>
<dbReference type="RefSeq" id="WP_041975217.1">
    <property type="nucleotide sequence ID" value="NZ_CBXV010000004.1"/>
</dbReference>
<name>A0A0B6WWR4_9BACT</name>
<dbReference type="GO" id="GO:0016810">
    <property type="term" value="F:hydrolase activity, acting on carbon-nitrogen (but not peptide) bonds"/>
    <property type="evidence" value="ECO:0007669"/>
    <property type="project" value="InterPro"/>
</dbReference>
<comment type="subcellular location">
    <subcellularLocation>
        <location evidence="1">Secreted</location>
    </subcellularLocation>
</comment>
<keyword evidence="5" id="KW-0378">Hydrolase</keyword>
<proteinExistence type="predicted"/>
<dbReference type="Pfam" id="PF01522">
    <property type="entry name" value="Polysacc_deac_1"/>
    <property type="match status" value="1"/>
</dbReference>
<feature type="domain" description="NodB homology" evidence="4">
    <location>
        <begin position="68"/>
        <end position="332"/>
    </location>
</feature>
<dbReference type="InterPro" id="IPR051398">
    <property type="entry name" value="Polysacch_Deacetylase"/>
</dbReference>
<dbReference type="GO" id="GO:0045493">
    <property type="term" value="P:xylan catabolic process"/>
    <property type="evidence" value="ECO:0007669"/>
    <property type="project" value="UniProtKB-KW"/>
</dbReference>
<keyword evidence="5" id="KW-0858">Xylan degradation</keyword>
<feature type="region of interest" description="Disordered" evidence="3">
    <location>
        <begin position="308"/>
        <end position="332"/>
    </location>
</feature>
<dbReference type="AlphaFoldDB" id="A0A0B6WWR4"/>
<evidence type="ECO:0000256" key="2">
    <source>
        <dbReference type="ARBA" id="ARBA00022729"/>
    </source>
</evidence>
<organism evidence="5 6">
    <name type="scientific">Pyrinomonas methylaliphatogenes</name>
    <dbReference type="NCBI Taxonomy" id="454194"/>
    <lineage>
        <taxon>Bacteria</taxon>
        <taxon>Pseudomonadati</taxon>
        <taxon>Acidobacteriota</taxon>
        <taxon>Blastocatellia</taxon>
        <taxon>Blastocatellales</taxon>
        <taxon>Pyrinomonadaceae</taxon>
        <taxon>Pyrinomonas</taxon>
    </lineage>
</organism>
<keyword evidence="5" id="KW-0326">Glycosidase</keyword>
<dbReference type="InterPro" id="IPR002509">
    <property type="entry name" value="NODB_dom"/>
</dbReference>
<dbReference type="Gene3D" id="3.20.20.370">
    <property type="entry name" value="Glycoside hydrolase/deacetylase"/>
    <property type="match status" value="1"/>
</dbReference>
<evidence type="ECO:0000259" key="4">
    <source>
        <dbReference type="PROSITE" id="PS51677"/>
    </source>
</evidence>
<reference evidence="5 6" key="2">
    <citation type="submission" date="2015-01" db="EMBL/GenBank/DDBJ databases">
        <title>Complete genome sequence of Pyrinomonas methylaliphatogenes type strain K22T.</title>
        <authorList>
            <person name="Lee K.C.Y."/>
            <person name="Power J.F."/>
            <person name="Dunfield P.F."/>
            <person name="Morgan X.C."/>
            <person name="Huttenhower C."/>
            <person name="Stott M.B."/>
        </authorList>
    </citation>
    <scope>NUCLEOTIDE SEQUENCE [LARGE SCALE GENOMIC DNA]</scope>
    <source>
        <strain evidence="5 6">K22</strain>
    </source>
</reference>
<keyword evidence="5" id="KW-0624">Polysaccharide degradation</keyword>
<evidence type="ECO:0000256" key="1">
    <source>
        <dbReference type="ARBA" id="ARBA00004613"/>
    </source>
</evidence>
<dbReference type="GO" id="GO:0016798">
    <property type="term" value="F:hydrolase activity, acting on glycosyl bonds"/>
    <property type="evidence" value="ECO:0007669"/>
    <property type="project" value="UniProtKB-KW"/>
</dbReference>